<name>A0A1L5PVG8_PSEPU</name>
<dbReference type="PIRSF" id="PIRSF039032">
    <property type="entry name" value="HigB-2"/>
    <property type="match status" value="1"/>
</dbReference>
<dbReference type="InterPro" id="IPR009387">
    <property type="entry name" value="HigB-2"/>
</dbReference>
<organism evidence="1 2">
    <name type="scientific">Pseudomonas putida</name>
    <name type="common">Arthrobacter siderocapsulatus</name>
    <dbReference type="NCBI Taxonomy" id="303"/>
    <lineage>
        <taxon>Bacteria</taxon>
        <taxon>Pseudomonadati</taxon>
        <taxon>Pseudomonadota</taxon>
        <taxon>Gammaproteobacteria</taxon>
        <taxon>Pseudomonadales</taxon>
        <taxon>Pseudomonadaceae</taxon>
        <taxon>Pseudomonas</taxon>
    </lineage>
</organism>
<dbReference type="EMBL" id="CP018743">
    <property type="protein sequence ID" value="APO84065.1"/>
    <property type="molecule type" value="Genomic_DNA"/>
</dbReference>
<reference evidence="1 2" key="1">
    <citation type="submission" date="2016-12" db="EMBL/GenBank/DDBJ databases">
        <title>Draft Genome Sequence of Mercury Resistant Pseudomonas DRA525.</title>
        <authorList>
            <person name="Drace K.M."/>
        </authorList>
    </citation>
    <scope>NUCLEOTIDE SEQUENCE [LARGE SCALE GENOMIC DNA]</scope>
    <source>
        <strain evidence="1 2">DRA525</strain>
    </source>
</reference>
<evidence type="ECO:0000313" key="1">
    <source>
        <dbReference type="EMBL" id="APO84065.1"/>
    </source>
</evidence>
<dbReference type="RefSeq" id="WP_075046186.1">
    <property type="nucleotide sequence ID" value="NZ_CP018743.1"/>
</dbReference>
<protein>
    <submittedName>
        <fullName evidence="1">Toxin HigB-2</fullName>
    </submittedName>
</protein>
<dbReference type="Pfam" id="PF06296">
    <property type="entry name" value="RelE"/>
    <property type="match status" value="1"/>
</dbReference>
<dbReference type="AlphaFoldDB" id="A0A1L5PVG8"/>
<accession>A0A1L5PVG8</accession>
<evidence type="ECO:0000313" key="2">
    <source>
        <dbReference type="Proteomes" id="UP000185146"/>
    </source>
</evidence>
<proteinExistence type="predicted"/>
<dbReference type="Proteomes" id="UP000185146">
    <property type="component" value="Chromosome"/>
</dbReference>
<gene>
    <name evidence="1" type="ORF">BL240_22535</name>
</gene>
<sequence length="106" mass="12232">MLFTETTLFTKRVRELLDDDTYRLLQVRLMASPETGDLIEGTGGLRKIRVPANGHGKRGGARVIYYHFISRSQIAMLYIYGKNEQPDLSSEQRKALKSIIEHWRHA</sequence>